<feature type="transmembrane region" description="Helical" evidence="6">
    <location>
        <begin position="66"/>
        <end position="86"/>
    </location>
</feature>
<dbReference type="AlphaFoldDB" id="A0A328FD80"/>
<evidence type="ECO:0000256" key="6">
    <source>
        <dbReference type="SAM" id="Phobius"/>
    </source>
</evidence>
<protein>
    <submittedName>
        <fullName evidence="9">C-type cytochrome biogenesis protein CcsB</fullName>
    </submittedName>
</protein>
<dbReference type="InterPro" id="IPR045062">
    <property type="entry name" value="Cyt_c_biogenesis_CcsA/CcmC"/>
</dbReference>
<dbReference type="EMBL" id="CP036313">
    <property type="protein sequence ID" value="QBH11928.1"/>
    <property type="molecule type" value="Genomic_DNA"/>
</dbReference>
<dbReference type="GO" id="GO:0017004">
    <property type="term" value="P:cytochrome complex assembly"/>
    <property type="evidence" value="ECO:0007669"/>
    <property type="project" value="UniProtKB-KW"/>
</dbReference>
<evidence type="ECO:0000313" key="8">
    <source>
        <dbReference type="EMBL" id="QBH11928.1"/>
    </source>
</evidence>
<dbReference type="InterPro" id="IPR002541">
    <property type="entry name" value="Cyt_c_assembly"/>
</dbReference>
<dbReference type="GO" id="GO:0005886">
    <property type="term" value="C:plasma membrane"/>
    <property type="evidence" value="ECO:0007669"/>
    <property type="project" value="TreeGrafter"/>
</dbReference>
<dbReference type="Proteomes" id="UP000248798">
    <property type="component" value="Unassembled WGS sequence"/>
</dbReference>
<dbReference type="Proteomes" id="UP000293902">
    <property type="component" value="Chromosome"/>
</dbReference>
<keyword evidence="3" id="KW-0201">Cytochrome c-type biogenesis</keyword>
<reference evidence="8 11" key="2">
    <citation type="submission" date="2019-02" db="EMBL/GenBank/DDBJ databases">
        <title>Complete genome sequence of Desulfobacter hydrogenophilus AcRS1.</title>
        <authorList>
            <person name="Marietou A."/>
            <person name="Lund M.B."/>
            <person name="Marshall I.P.G."/>
            <person name="Schreiber L."/>
            <person name="Jorgensen B."/>
        </authorList>
    </citation>
    <scope>NUCLEOTIDE SEQUENCE [LARGE SCALE GENOMIC DNA]</scope>
    <source>
        <strain evidence="8 11">AcRS1</strain>
    </source>
</reference>
<evidence type="ECO:0000259" key="7">
    <source>
        <dbReference type="Pfam" id="PF01578"/>
    </source>
</evidence>
<keyword evidence="2 6" id="KW-0812">Transmembrane</keyword>
<evidence type="ECO:0000313" key="9">
    <source>
        <dbReference type="EMBL" id="RAM02568.1"/>
    </source>
</evidence>
<organism evidence="9 10">
    <name type="scientific">Desulfobacter hydrogenophilus</name>
    <dbReference type="NCBI Taxonomy" id="2291"/>
    <lineage>
        <taxon>Bacteria</taxon>
        <taxon>Pseudomonadati</taxon>
        <taxon>Thermodesulfobacteriota</taxon>
        <taxon>Desulfobacteria</taxon>
        <taxon>Desulfobacterales</taxon>
        <taxon>Desulfobacteraceae</taxon>
        <taxon>Desulfobacter</taxon>
    </lineage>
</organism>
<evidence type="ECO:0000256" key="4">
    <source>
        <dbReference type="ARBA" id="ARBA00022989"/>
    </source>
</evidence>
<gene>
    <name evidence="9" type="ORF">DO021_07955</name>
    <name evidence="8" type="ORF">EYB58_02690</name>
</gene>
<accession>A0A328FD80</accession>
<evidence type="ECO:0000313" key="10">
    <source>
        <dbReference type="Proteomes" id="UP000248798"/>
    </source>
</evidence>
<dbReference type="EMBL" id="QLNI01000013">
    <property type="protein sequence ID" value="RAM02568.1"/>
    <property type="molecule type" value="Genomic_DNA"/>
</dbReference>
<evidence type="ECO:0000256" key="2">
    <source>
        <dbReference type="ARBA" id="ARBA00022692"/>
    </source>
</evidence>
<feature type="transmembrane region" description="Helical" evidence="6">
    <location>
        <begin position="93"/>
        <end position="114"/>
    </location>
</feature>
<feature type="transmembrane region" description="Helical" evidence="6">
    <location>
        <begin position="247"/>
        <end position="268"/>
    </location>
</feature>
<name>A0A328FD80_9BACT</name>
<feature type="domain" description="Cytochrome c assembly protein" evidence="7">
    <location>
        <begin position="70"/>
        <end position="269"/>
    </location>
</feature>
<dbReference type="PANTHER" id="PTHR30071">
    <property type="entry name" value="HEME EXPORTER PROTEIN C"/>
    <property type="match status" value="1"/>
</dbReference>
<evidence type="ECO:0000313" key="11">
    <source>
        <dbReference type="Proteomes" id="UP000293902"/>
    </source>
</evidence>
<dbReference type="OrthoDB" id="9814290at2"/>
<evidence type="ECO:0000256" key="3">
    <source>
        <dbReference type="ARBA" id="ARBA00022748"/>
    </source>
</evidence>
<feature type="transmembrane region" description="Helical" evidence="6">
    <location>
        <begin position="217"/>
        <end position="235"/>
    </location>
</feature>
<evidence type="ECO:0000256" key="5">
    <source>
        <dbReference type="ARBA" id="ARBA00023136"/>
    </source>
</evidence>
<feature type="transmembrane region" description="Helical" evidence="6">
    <location>
        <begin position="181"/>
        <end position="205"/>
    </location>
</feature>
<proteinExistence type="predicted"/>
<dbReference type="Pfam" id="PF01578">
    <property type="entry name" value="Cytochrom_C_asm"/>
    <property type="match status" value="1"/>
</dbReference>
<feature type="transmembrane region" description="Helical" evidence="6">
    <location>
        <begin position="134"/>
        <end position="156"/>
    </location>
</feature>
<sequence length="277" mass="30671">MFMNIPFILLQCATFFYLISTAGYFCYLFHQKNRIQQTALGALGIGAVVHLFAIVLQSAALGGLPIYTLAQSLSMAGLSLAAMFIYTQYRFRLKILGVYATAMISVLMLASLFLPEVAKAPDKIYKGIFFFGHIILIFSGEAMLALACGAGILYLLQEQGIKGKSPGFFFKRLPSLDFLDAVSYTCITTGFALLTFGLVTGLIYARSAWGNFWQWDVKEVFSLGAWLVYAALLHLRLYSGWRGRNSAIMSVIGFIILIFTFLGVNFFLGGHHQGFTQ</sequence>
<feature type="transmembrane region" description="Helical" evidence="6">
    <location>
        <begin position="39"/>
        <end position="60"/>
    </location>
</feature>
<keyword evidence="4 6" id="KW-1133">Transmembrane helix</keyword>
<reference evidence="9 10" key="1">
    <citation type="submission" date="2018-06" db="EMBL/GenBank/DDBJ databases">
        <title>Complete Genome Sequence of Desulfobacter hydrogenophilus (DSM3380).</title>
        <authorList>
            <person name="Marietou A."/>
            <person name="Schreiber L."/>
            <person name="Marshall I."/>
            <person name="Jorgensen B."/>
        </authorList>
    </citation>
    <scope>NUCLEOTIDE SEQUENCE [LARGE SCALE GENOMIC DNA]</scope>
    <source>
        <strain evidence="9 10">DSM 3380</strain>
    </source>
</reference>
<feature type="transmembrane region" description="Helical" evidence="6">
    <location>
        <begin position="6"/>
        <end position="27"/>
    </location>
</feature>
<comment type="subcellular location">
    <subcellularLocation>
        <location evidence="1">Membrane</location>
        <topology evidence="1">Multi-pass membrane protein</topology>
    </subcellularLocation>
</comment>
<evidence type="ECO:0000256" key="1">
    <source>
        <dbReference type="ARBA" id="ARBA00004141"/>
    </source>
</evidence>
<dbReference type="PANTHER" id="PTHR30071:SF1">
    <property type="entry name" value="CYTOCHROME B_B6 PROTEIN-RELATED"/>
    <property type="match status" value="1"/>
</dbReference>
<keyword evidence="5 6" id="KW-0472">Membrane</keyword>
<dbReference type="GO" id="GO:0020037">
    <property type="term" value="F:heme binding"/>
    <property type="evidence" value="ECO:0007669"/>
    <property type="project" value="InterPro"/>
</dbReference>
<keyword evidence="11" id="KW-1185">Reference proteome</keyword>